<reference evidence="1 2" key="1">
    <citation type="submission" date="2019-09" db="EMBL/GenBank/DDBJ databases">
        <title>FDA dAtabase for Regulatory Grade micrObial Sequences (FDA-ARGOS): Supporting development and validation of Infectious Disease Dx tests.</title>
        <authorList>
            <person name="Sciortino C."/>
            <person name="Tallon L."/>
            <person name="Sadzewicz L."/>
            <person name="Vavikolanu K."/>
            <person name="Mehta A."/>
            <person name="Aluvathingal J."/>
            <person name="Nadendla S."/>
            <person name="Nandy P."/>
            <person name="Geyer C."/>
            <person name="Yan Y."/>
            <person name="Sichtig H."/>
        </authorList>
    </citation>
    <scope>NUCLEOTIDE SEQUENCE [LARGE SCALE GENOMIC DNA]</scope>
    <source>
        <strain evidence="1 2">FDAARGOS_640</strain>
    </source>
</reference>
<keyword evidence="2" id="KW-1185">Reference proteome</keyword>
<protein>
    <recommendedName>
        <fullName evidence="3">Minor tail protein</fullName>
    </recommendedName>
</protein>
<dbReference type="RefSeq" id="WP_150333042.1">
    <property type="nucleotide sequence ID" value="NZ_CP044108.1"/>
</dbReference>
<evidence type="ECO:0000313" key="2">
    <source>
        <dbReference type="Proteomes" id="UP000323865"/>
    </source>
</evidence>
<accession>A0ABX6A5M1</accession>
<proteinExistence type="predicted"/>
<sequence>MTWRAYLGKTMTGQVGPQLAAVSGSVDDVLNDVKKATVVATEASLDGVSREWWSVWAGCVLVSFEDWYQPETLIAACPISAPVKQDRKTETVTFDCSGVEALLDKRVVLDQDYRPGSEEKLRHSTIAWDGVSLGSIVGRVVEKAIRKRNGFLPIVIGPEEKARRQRTYEGWNLANNGAWKRIKEITEVIGGPDVAFRAEWANEEKTQFQWRLVTGTEAQPSIAQKVTPVWDATAARSPVAAISVTSSAEALANRVYCTGAGEGAGTAVRMAEAGTIPEWFPLLENVITDSDSENLDLLKQKAEAGVATQALDQISLSIFSDETAPIGSWHVGDLVEVVTRGWLEVPDGVHLLRIIAAKYNLDSNKVDVELQQDRLGAELAW</sequence>
<organism evidence="1 2">
    <name type="scientific">Dermabacter vaginalis</name>
    <dbReference type="NCBI Taxonomy" id="1630135"/>
    <lineage>
        <taxon>Bacteria</taxon>
        <taxon>Bacillati</taxon>
        <taxon>Actinomycetota</taxon>
        <taxon>Actinomycetes</taxon>
        <taxon>Micrococcales</taxon>
        <taxon>Dermabacteraceae</taxon>
        <taxon>Dermabacter</taxon>
    </lineage>
</organism>
<dbReference type="EMBL" id="CP044108">
    <property type="protein sequence ID" value="QEU11656.1"/>
    <property type="molecule type" value="Genomic_DNA"/>
</dbReference>
<evidence type="ECO:0000313" key="1">
    <source>
        <dbReference type="EMBL" id="QEU11656.1"/>
    </source>
</evidence>
<gene>
    <name evidence="1" type="ORF">FOB48_04660</name>
</gene>
<evidence type="ECO:0008006" key="3">
    <source>
        <dbReference type="Google" id="ProtNLM"/>
    </source>
</evidence>
<name>A0ABX6A5M1_9MICO</name>
<dbReference type="Proteomes" id="UP000323865">
    <property type="component" value="Chromosome"/>
</dbReference>